<sequence>MWQIDTLARAYLFDEAQQLIDEYEQKQGNKSDLPVYMALLSGARNNHNDLKAKEIYNQLCSIPNADKNTLVAAAVLLANTYSAHGNYEEATKIRQQQLVAEKKKK</sequence>
<evidence type="ECO:0000313" key="1">
    <source>
        <dbReference type="EMBL" id="CAF0754202.1"/>
    </source>
</evidence>
<protein>
    <submittedName>
        <fullName evidence="2">Uncharacterized protein</fullName>
    </submittedName>
</protein>
<dbReference type="InterPro" id="IPR011990">
    <property type="entry name" value="TPR-like_helical_dom_sf"/>
</dbReference>
<evidence type="ECO:0000313" key="2">
    <source>
        <dbReference type="EMBL" id="CAF1436935.1"/>
    </source>
</evidence>
<accession>A0A815NRC6</accession>
<dbReference type="EMBL" id="CAJOBA010000451">
    <property type="protein sequence ID" value="CAF3533267.1"/>
    <property type="molecule type" value="Genomic_DNA"/>
</dbReference>
<proteinExistence type="predicted"/>
<name>A0A815NRC6_9BILA</name>
<evidence type="ECO:0000313" key="4">
    <source>
        <dbReference type="EMBL" id="CAF4314278.1"/>
    </source>
</evidence>
<dbReference type="Proteomes" id="UP000681722">
    <property type="component" value="Unassembled WGS sequence"/>
</dbReference>
<dbReference type="EMBL" id="CAJNOK010000451">
    <property type="protein sequence ID" value="CAF0754202.1"/>
    <property type="molecule type" value="Genomic_DNA"/>
</dbReference>
<gene>
    <name evidence="2" type="ORF">GPM918_LOCUS34227</name>
    <name evidence="1" type="ORF">OVA965_LOCUS2190</name>
    <name evidence="4" type="ORF">SRO942_LOCUS34924</name>
    <name evidence="3" type="ORF">TMI583_LOCUS2190</name>
</gene>
<dbReference type="OrthoDB" id="185373at2759"/>
<dbReference type="EMBL" id="CAJOBC010084255">
    <property type="protein sequence ID" value="CAF4314278.1"/>
    <property type="molecule type" value="Genomic_DNA"/>
</dbReference>
<dbReference type="AlphaFoldDB" id="A0A815NRC6"/>
<dbReference type="Proteomes" id="UP000677228">
    <property type="component" value="Unassembled WGS sequence"/>
</dbReference>
<dbReference type="EMBL" id="CAJNOQ010018815">
    <property type="protein sequence ID" value="CAF1436935.1"/>
    <property type="molecule type" value="Genomic_DNA"/>
</dbReference>
<comment type="caution">
    <text evidence="2">The sequence shown here is derived from an EMBL/GenBank/DDBJ whole genome shotgun (WGS) entry which is preliminary data.</text>
</comment>
<dbReference type="Proteomes" id="UP000682733">
    <property type="component" value="Unassembled WGS sequence"/>
</dbReference>
<evidence type="ECO:0000313" key="5">
    <source>
        <dbReference type="Proteomes" id="UP000663829"/>
    </source>
</evidence>
<evidence type="ECO:0000313" key="3">
    <source>
        <dbReference type="EMBL" id="CAF3533267.1"/>
    </source>
</evidence>
<keyword evidence="5" id="KW-1185">Reference proteome</keyword>
<dbReference type="Gene3D" id="1.25.40.10">
    <property type="entry name" value="Tetratricopeptide repeat domain"/>
    <property type="match status" value="1"/>
</dbReference>
<organism evidence="2 5">
    <name type="scientific">Didymodactylos carnosus</name>
    <dbReference type="NCBI Taxonomy" id="1234261"/>
    <lineage>
        <taxon>Eukaryota</taxon>
        <taxon>Metazoa</taxon>
        <taxon>Spiralia</taxon>
        <taxon>Gnathifera</taxon>
        <taxon>Rotifera</taxon>
        <taxon>Eurotatoria</taxon>
        <taxon>Bdelloidea</taxon>
        <taxon>Philodinida</taxon>
        <taxon>Philodinidae</taxon>
        <taxon>Didymodactylos</taxon>
    </lineage>
</organism>
<reference evidence="2" key="1">
    <citation type="submission" date="2021-02" db="EMBL/GenBank/DDBJ databases">
        <authorList>
            <person name="Nowell W R."/>
        </authorList>
    </citation>
    <scope>NUCLEOTIDE SEQUENCE</scope>
</reference>
<dbReference type="Proteomes" id="UP000663829">
    <property type="component" value="Unassembled WGS sequence"/>
</dbReference>